<dbReference type="AlphaFoldDB" id="A0A8H7S3T0"/>
<feature type="region of interest" description="Disordered" evidence="2">
    <location>
        <begin position="551"/>
        <end position="573"/>
    </location>
</feature>
<keyword evidence="4" id="KW-1185">Reference proteome</keyword>
<feature type="compositionally biased region" description="Acidic residues" evidence="2">
    <location>
        <begin position="278"/>
        <end position="288"/>
    </location>
</feature>
<feature type="coiled-coil region" evidence="1">
    <location>
        <begin position="411"/>
        <end position="441"/>
    </location>
</feature>
<feature type="compositionally biased region" description="Low complexity" evidence="2">
    <location>
        <begin position="19"/>
        <end position="28"/>
    </location>
</feature>
<gene>
    <name evidence="3" type="ORF">INT45_007193</name>
</gene>
<evidence type="ECO:0000256" key="2">
    <source>
        <dbReference type="SAM" id="MobiDB-lite"/>
    </source>
</evidence>
<feature type="region of interest" description="Disordered" evidence="2">
    <location>
        <begin position="487"/>
        <end position="528"/>
    </location>
</feature>
<evidence type="ECO:0000313" key="4">
    <source>
        <dbReference type="Proteomes" id="UP000646827"/>
    </source>
</evidence>
<evidence type="ECO:0000256" key="1">
    <source>
        <dbReference type="SAM" id="Coils"/>
    </source>
</evidence>
<dbReference type="EMBL" id="JAEPRB010000090">
    <property type="protein sequence ID" value="KAG2222176.1"/>
    <property type="molecule type" value="Genomic_DNA"/>
</dbReference>
<feature type="region of interest" description="Disordered" evidence="2">
    <location>
        <begin position="13"/>
        <end position="125"/>
    </location>
</feature>
<name>A0A8H7S3T0_9FUNG</name>
<feature type="compositionally biased region" description="Polar residues" evidence="2">
    <location>
        <begin position="97"/>
        <end position="106"/>
    </location>
</feature>
<proteinExistence type="predicted"/>
<feature type="compositionally biased region" description="Low complexity" evidence="2">
    <location>
        <begin position="236"/>
        <end position="256"/>
    </location>
</feature>
<feature type="coiled-coil region" evidence="1">
    <location>
        <begin position="143"/>
        <end position="215"/>
    </location>
</feature>
<feature type="coiled-coil region" evidence="1">
    <location>
        <begin position="341"/>
        <end position="371"/>
    </location>
</feature>
<feature type="region of interest" description="Disordered" evidence="2">
    <location>
        <begin position="278"/>
        <end position="314"/>
    </location>
</feature>
<feature type="compositionally biased region" description="Pro residues" evidence="2">
    <location>
        <begin position="494"/>
        <end position="510"/>
    </location>
</feature>
<keyword evidence="1" id="KW-0175">Coiled coil</keyword>
<feature type="compositionally biased region" description="Polar residues" evidence="2">
    <location>
        <begin position="29"/>
        <end position="39"/>
    </location>
</feature>
<feature type="region of interest" description="Disordered" evidence="2">
    <location>
        <begin position="378"/>
        <end position="405"/>
    </location>
</feature>
<evidence type="ECO:0000313" key="3">
    <source>
        <dbReference type="EMBL" id="KAG2222176.1"/>
    </source>
</evidence>
<feature type="region of interest" description="Disordered" evidence="2">
    <location>
        <begin position="236"/>
        <end position="265"/>
    </location>
</feature>
<organism evidence="3 4">
    <name type="scientific">Circinella minor</name>
    <dbReference type="NCBI Taxonomy" id="1195481"/>
    <lineage>
        <taxon>Eukaryota</taxon>
        <taxon>Fungi</taxon>
        <taxon>Fungi incertae sedis</taxon>
        <taxon>Mucoromycota</taxon>
        <taxon>Mucoromycotina</taxon>
        <taxon>Mucoromycetes</taxon>
        <taxon>Mucorales</taxon>
        <taxon>Lichtheimiaceae</taxon>
        <taxon>Circinella</taxon>
    </lineage>
</organism>
<feature type="compositionally biased region" description="Low complexity" evidence="2">
    <location>
        <begin position="511"/>
        <end position="524"/>
    </location>
</feature>
<dbReference type="Proteomes" id="UP000646827">
    <property type="component" value="Unassembled WGS sequence"/>
</dbReference>
<feature type="compositionally biased region" description="Low complexity" evidence="2">
    <location>
        <begin position="85"/>
        <end position="96"/>
    </location>
</feature>
<sequence>MSVLSAVAFLNNSDERLDQQPQQQQSQPISTLSNNNKPTTEAAIKELNRIRTGGGNGVASLLSKFGNENTTLPTRPRPPSPKSPNSPTKNNINNILKSTSTNNNDLPNIRSVPTKPISAPKSMNTTKTTIKSGLTRTQIDNLSQELSILYQESVEKAEAAEEELNTLKDQIATYEADATKVRDYEIRVEYLAQKLEQVSEERDGLEQELRMFRERQGQINTPISPVFQDRLSGIFGQQDKQQQQQHNGNEYNNNDEQQQDEEDGNSEFMHDLLDAYEDDDDDDEEECGENSSFSEQRSKLEQGSIRYSDNENAPPEEKIAFLTEQLRAADQGTKIAVQHYLSELEQERLRTKTLQEVLKKQEELITTLESKLVISPTTAPKLASRPPRNASLASPTLENSSNNNSLERALREQVESQRVELEDKRTLLTQLLNEREDILKKVKLGASRPGTSSFDILAELARPEQQQQQQQQQQHYYPYYQQQRQSPIVDGRNTPPPSAPPREPLPPVPPTSATSPSKSSARGSISSFHEESIVSSVTSWSSSTAADYYGNGSNNDLSQKQKKDRPPSMNHNNFEAMYSNYMKDDMFEEEHDPYLEALRRLEGPDSTIKAQNNNHTNWNPNNMTAH</sequence>
<dbReference type="OrthoDB" id="2281102at2759"/>
<protein>
    <submittedName>
        <fullName evidence="3">Uncharacterized protein</fullName>
    </submittedName>
</protein>
<feature type="compositionally biased region" description="Pro residues" evidence="2">
    <location>
        <begin position="75"/>
        <end position="84"/>
    </location>
</feature>
<accession>A0A8H7S3T0</accession>
<reference evidence="3 4" key="1">
    <citation type="submission" date="2020-12" db="EMBL/GenBank/DDBJ databases">
        <title>Metabolic potential, ecology and presence of endohyphal bacteria is reflected in genomic diversity of Mucoromycotina.</title>
        <authorList>
            <person name="Muszewska A."/>
            <person name="Okrasinska A."/>
            <person name="Steczkiewicz K."/>
            <person name="Drgas O."/>
            <person name="Orlowska M."/>
            <person name="Perlinska-Lenart U."/>
            <person name="Aleksandrzak-Piekarczyk T."/>
            <person name="Szatraj K."/>
            <person name="Zielenkiewicz U."/>
            <person name="Pilsyk S."/>
            <person name="Malc E."/>
            <person name="Mieczkowski P."/>
            <person name="Kruszewska J.S."/>
            <person name="Biernat P."/>
            <person name="Pawlowska J."/>
        </authorList>
    </citation>
    <scope>NUCLEOTIDE SEQUENCE [LARGE SCALE GENOMIC DNA]</scope>
    <source>
        <strain evidence="3 4">CBS 142.35</strain>
    </source>
</reference>
<comment type="caution">
    <text evidence="3">The sequence shown here is derived from an EMBL/GenBank/DDBJ whole genome shotgun (WGS) entry which is preliminary data.</text>
</comment>